<dbReference type="InterPro" id="IPR036166">
    <property type="entry name" value="YxeA-like_sf"/>
</dbReference>
<dbReference type="Proteomes" id="UP001500340">
    <property type="component" value="Unassembled WGS sequence"/>
</dbReference>
<dbReference type="SUPFAM" id="SSF159121">
    <property type="entry name" value="BC4932-like"/>
    <property type="match status" value="1"/>
</dbReference>
<dbReference type="PANTHER" id="PTHR36433:SF2">
    <property type="entry name" value="YXEA FAMILY PROTEIN"/>
    <property type="match status" value="1"/>
</dbReference>
<dbReference type="EMBL" id="BAAACX010000008">
    <property type="protein sequence ID" value="GAA0387532.1"/>
    <property type="molecule type" value="Genomic_DNA"/>
</dbReference>
<keyword evidence="3" id="KW-1185">Reference proteome</keyword>
<organism evidence="2 3">
    <name type="scientific">Paenibacillus motobuensis</name>
    <dbReference type="NCBI Taxonomy" id="295324"/>
    <lineage>
        <taxon>Bacteria</taxon>
        <taxon>Bacillati</taxon>
        <taxon>Bacillota</taxon>
        <taxon>Bacilli</taxon>
        <taxon>Bacillales</taxon>
        <taxon>Paenibacillaceae</taxon>
        <taxon>Paenibacillus</taxon>
    </lineage>
</organism>
<dbReference type="Gene3D" id="2.40.50.480">
    <property type="match status" value="1"/>
</dbReference>
<feature type="transmembrane region" description="Helical" evidence="1">
    <location>
        <begin position="6"/>
        <end position="26"/>
    </location>
</feature>
<keyword evidence="1" id="KW-0472">Membrane</keyword>
<evidence type="ECO:0000313" key="3">
    <source>
        <dbReference type="Proteomes" id="UP001500340"/>
    </source>
</evidence>
<gene>
    <name evidence="2" type="ORF">GCM10008933_18120</name>
</gene>
<keyword evidence="1" id="KW-1133">Transmembrane helix</keyword>
<proteinExistence type="predicted"/>
<dbReference type="RefSeq" id="WP_343860172.1">
    <property type="nucleotide sequence ID" value="NZ_BAAACX010000008.1"/>
</dbReference>
<dbReference type="Pfam" id="PF06486">
    <property type="entry name" value="DUF1093"/>
    <property type="match status" value="1"/>
</dbReference>
<reference evidence="2 3" key="1">
    <citation type="journal article" date="2019" name="Int. J. Syst. Evol. Microbiol.">
        <title>The Global Catalogue of Microorganisms (GCM) 10K type strain sequencing project: providing services to taxonomists for standard genome sequencing and annotation.</title>
        <authorList>
            <consortium name="The Broad Institute Genomics Platform"/>
            <consortium name="The Broad Institute Genome Sequencing Center for Infectious Disease"/>
            <person name="Wu L."/>
            <person name="Ma J."/>
        </authorList>
    </citation>
    <scope>NUCLEOTIDE SEQUENCE [LARGE SCALE GENOMIC DNA]</scope>
    <source>
        <strain evidence="2 3">JCM 12774</strain>
    </source>
</reference>
<accession>A0ABN0Y8Y7</accession>
<keyword evidence="1" id="KW-0812">Transmembrane</keyword>
<protein>
    <submittedName>
        <fullName evidence="2">YxeA family protein</fullName>
    </submittedName>
</protein>
<evidence type="ECO:0000256" key="1">
    <source>
        <dbReference type="SAM" id="Phobius"/>
    </source>
</evidence>
<dbReference type="NCBIfam" id="TIGR01655">
    <property type="entry name" value="yxeA_fam"/>
    <property type="match status" value="1"/>
</dbReference>
<dbReference type="InterPro" id="IPR006542">
    <property type="entry name" value="DUF1093"/>
</dbReference>
<name>A0ABN0Y8Y7_9BACL</name>
<comment type="caution">
    <text evidence="2">The sequence shown here is derived from an EMBL/GenBank/DDBJ whole genome shotgun (WGS) entry which is preliminary data.</text>
</comment>
<evidence type="ECO:0000313" key="2">
    <source>
        <dbReference type="EMBL" id="GAA0387532.1"/>
    </source>
</evidence>
<sequence length="109" mass="12250">MKKGAIVALIIVILGGLFIFMARDVVDRFNPLISKEYVYVQINKPGEPADGRYKYKLTGYNAEGKKKDVTFTTSTELKGGAYLKVLAKGSYTEQWEEIKAEEIPEGIVW</sequence>
<dbReference type="PANTHER" id="PTHR36433">
    <property type="entry name" value="HYPOTHETICAL CYTOSOLIC PROTEIN"/>
    <property type="match status" value="1"/>
</dbReference>